<protein>
    <submittedName>
        <fullName evidence="2">MBL fold metallo-hydrolase</fullName>
    </submittedName>
</protein>
<sequence length="278" mass="31100">MDDHHLNEKILPMTSMSNGDVRKVREGIYCLTVQIVNVIFLGLPKRDEWVLVDAGMPRSAEVIKKTAEAIYGPNHPPAAIILTHGHFDHVGALIELMEHWEVPVYAHLKEMPYLTGQESYPEPDPSVEGGMVAKISWMFPNEGINLDEKVQPLPDDQSIPFLDGWKWIHTPGHTKGHISLFRESDRSLIAGDAFVNVRQDSLYKVFTQEREISGPPRYLTTDWESAKQSVSVLAALKPKAAVTGHGYPVDGEELDSGLSKLSREFDSLAKPDHGKYVE</sequence>
<dbReference type="InterPro" id="IPR036866">
    <property type="entry name" value="RibonucZ/Hydroxyglut_hydro"/>
</dbReference>
<dbReference type="CDD" id="cd07721">
    <property type="entry name" value="yflN-like_MBL-fold"/>
    <property type="match status" value="1"/>
</dbReference>
<reference evidence="2 3" key="1">
    <citation type="submission" date="2015-11" db="EMBL/GenBank/DDBJ databases">
        <title>Genome Sequence of Bacillus simplex strain VanAntwerpen2.</title>
        <authorList>
            <person name="Couger M.B."/>
        </authorList>
    </citation>
    <scope>NUCLEOTIDE SEQUENCE [LARGE SCALE GENOMIC DNA]</scope>
    <source>
        <strain evidence="2 3">VanAntwerpen02</strain>
    </source>
</reference>
<keyword evidence="3" id="KW-1185">Reference proteome</keyword>
<dbReference type="PANTHER" id="PTHR42951:SF17">
    <property type="entry name" value="METALLO-BETA-LACTAMASE DOMAIN-CONTAINING PROTEIN"/>
    <property type="match status" value="1"/>
</dbReference>
<feature type="domain" description="Metallo-beta-lactamase" evidence="1">
    <location>
        <begin position="35"/>
        <end position="245"/>
    </location>
</feature>
<name>A0A109N320_9BACI</name>
<keyword evidence="2" id="KW-0378">Hydrolase</keyword>
<dbReference type="InterPro" id="IPR050855">
    <property type="entry name" value="NDM-1-like"/>
</dbReference>
<dbReference type="GO" id="GO:0016787">
    <property type="term" value="F:hydrolase activity"/>
    <property type="evidence" value="ECO:0007669"/>
    <property type="project" value="UniProtKB-KW"/>
</dbReference>
<dbReference type="Gene3D" id="3.60.15.10">
    <property type="entry name" value="Ribonuclease Z/Hydroxyacylglutathione hydrolase-like"/>
    <property type="match status" value="1"/>
</dbReference>
<dbReference type="Proteomes" id="UP000064189">
    <property type="component" value="Unassembled WGS sequence"/>
</dbReference>
<dbReference type="PANTHER" id="PTHR42951">
    <property type="entry name" value="METALLO-BETA-LACTAMASE DOMAIN-CONTAINING"/>
    <property type="match status" value="1"/>
</dbReference>
<comment type="caution">
    <text evidence="2">The sequence shown here is derived from an EMBL/GenBank/DDBJ whole genome shotgun (WGS) entry which is preliminary data.</text>
</comment>
<dbReference type="Pfam" id="PF00753">
    <property type="entry name" value="Lactamase_B"/>
    <property type="match status" value="1"/>
</dbReference>
<proteinExistence type="predicted"/>
<dbReference type="InterPro" id="IPR001279">
    <property type="entry name" value="Metallo-B-lactamas"/>
</dbReference>
<dbReference type="SUPFAM" id="SSF56281">
    <property type="entry name" value="Metallo-hydrolase/oxidoreductase"/>
    <property type="match status" value="1"/>
</dbReference>
<gene>
    <name evidence="2" type="ORF">AS888_12130</name>
</gene>
<dbReference type="EMBL" id="LNNH01000003">
    <property type="protein sequence ID" value="KWW22573.1"/>
    <property type="molecule type" value="Genomic_DNA"/>
</dbReference>
<dbReference type="RefSeq" id="WP_061140322.1">
    <property type="nucleotide sequence ID" value="NZ_LNNH01000003.1"/>
</dbReference>
<evidence type="ECO:0000313" key="2">
    <source>
        <dbReference type="EMBL" id="KWW22573.1"/>
    </source>
</evidence>
<dbReference type="AlphaFoldDB" id="A0A109N320"/>
<evidence type="ECO:0000313" key="3">
    <source>
        <dbReference type="Proteomes" id="UP000064189"/>
    </source>
</evidence>
<evidence type="ECO:0000259" key="1">
    <source>
        <dbReference type="SMART" id="SM00849"/>
    </source>
</evidence>
<organism evidence="2 3">
    <name type="scientific">Peribacillus simplex</name>
    <dbReference type="NCBI Taxonomy" id="1478"/>
    <lineage>
        <taxon>Bacteria</taxon>
        <taxon>Bacillati</taxon>
        <taxon>Bacillota</taxon>
        <taxon>Bacilli</taxon>
        <taxon>Bacillales</taxon>
        <taxon>Bacillaceae</taxon>
        <taxon>Peribacillus</taxon>
    </lineage>
</organism>
<dbReference type="SMART" id="SM00849">
    <property type="entry name" value="Lactamase_B"/>
    <property type="match status" value="1"/>
</dbReference>
<accession>A0A109N320</accession>